<dbReference type="NCBIfam" id="TIGR02669">
    <property type="entry name" value="SpoIID_LytB"/>
    <property type="match status" value="1"/>
</dbReference>
<evidence type="ECO:0000313" key="3">
    <source>
        <dbReference type="EMBL" id="GCA66984.1"/>
    </source>
</evidence>
<keyword evidence="1" id="KW-1133">Transmembrane helix</keyword>
<comment type="caution">
    <text evidence="3">The sequence shown here is derived from an EMBL/GenBank/DDBJ whole genome shotgun (WGS) entry which is preliminary data.</text>
</comment>
<keyword evidence="1" id="KW-0812">Transmembrane</keyword>
<protein>
    <submittedName>
        <fullName evidence="3">Stage II sporulation protein D</fullName>
    </submittedName>
</protein>
<dbReference type="GO" id="GO:0030435">
    <property type="term" value="P:sporulation resulting in formation of a cellular spore"/>
    <property type="evidence" value="ECO:0007669"/>
    <property type="project" value="InterPro"/>
</dbReference>
<evidence type="ECO:0000313" key="4">
    <source>
        <dbReference type="Proteomes" id="UP000265643"/>
    </source>
</evidence>
<feature type="domain" description="Sporulation stage II protein D amidase enhancer LytB N-terminal" evidence="2">
    <location>
        <begin position="56"/>
        <end position="143"/>
    </location>
</feature>
<reference evidence="4" key="1">
    <citation type="submission" date="2018-09" db="EMBL/GenBank/DDBJ databases">
        <title>Draft Genome Sequence of Mediterraneibacter sp. KCTC 15684.</title>
        <authorList>
            <person name="Kim J.S."/>
            <person name="Han K.I."/>
            <person name="Suh M.K."/>
            <person name="Lee K.C."/>
            <person name="Eom M.K."/>
            <person name="Lee J.H."/>
            <person name="Park S.H."/>
            <person name="Kang S.W."/>
            <person name="Park J.E."/>
            <person name="Oh B.S."/>
            <person name="Yu S.Y."/>
            <person name="Choi S.H."/>
            <person name="Lee D.H."/>
            <person name="Yoon H."/>
            <person name="Kim B."/>
            <person name="Yang S.J."/>
            <person name="Lee J.S."/>
        </authorList>
    </citation>
    <scope>NUCLEOTIDE SEQUENCE [LARGE SCALE GENOMIC DNA]</scope>
    <source>
        <strain evidence="4">KCTC 15684</strain>
    </source>
</reference>
<feature type="transmembrane region" description="Helical" evidence="1">
    <location>
        <begin position="12"/>
        <end position="31"/>
    </location>
</feature>
<keyword evidence="1" id="KW-0472">Membrane</keyword>
<sequence>MWHQKFRQMLKIGFSFFCILILLPYIVTIFFQGKDGSVLGERGNSYIKYQADGESKEVLWTDYMMGVLAQELPGKMEPEALKAQTILLRTALCREWEESETGVFTTPYWTEKKLKEKWGIYTQEWKWRLEKAIRETKGQVLIYQGTYARTPFHQSSSGQTKDGAELFGTEEAPYLVSRECPLDKEATQEMHLYEMSYAEVRKKCQTILEAVPKEEAERKLQYEDFIIEEKEESGYVRRVKICGTSMSGEQFRNFLGLASSAFEFQKGEEDRLKIVTMGNGHGLGLSQWTAQEMAKEGKSCEEILNYFFEGTKIEEKEEICDLPQKKE</sequence>
<keyword evidence="4" id="KW-1185">Reference proteome</keyword>
<dbReference type="Proteomes" id="UP000265643">
    <property type="component" value="Unassembled WGS sequence"/>
</dbReference>
<evidence type="ECO:0000259" key="2">
    <source>
        <dbReference type="Pfam" id="PF08486"/>
    </source>
</evidence>
<dbReference type="InterPro" id="IPR013486">
    <property type="entry name" value="SpoIID/LytB"/>
</dbReference>
<dbReference type="Pfam" id="PF08486">
    <property type="entry name" value="SpoIID"/>
    <property type="match status" value="1"/>
</dbReference>
<evidence type="ECO:0000256" key="1">
    <source>
        <dbReference type="SAM" id="Phobius"/>
    </source>
</evidence>
<organism evidence="3 4">
    <name type="scientific">Mediterraneibacter butyricigenes</name>
    <dbReference type="NCBI Taxonomy" id="2316025"/>
    <lineage>
        <taxon>Bacteria</taxon>
        <taxon>Bacillati</taxon>
        <taxon>Bacillota</taxon>
        <taxon>Clostridia</taxon>
        <taxon>Lachnospirales</taxon>
        <taxon>Lachnospiraceae</taxon>
        <taxon>Mediterraneibacter</taxon>
    </lineage>
</organism>
<proteinExistence type="predicted"/>
<name>A0A391NZF7_9FIRM</name>
<gene>
    <name evidence="3" type="ORF">KGMB01110_14200</name>
</gene>
<dbReference type="AlphaFoldDB" id="A0A391NZF7"/>
<dbReference type="RefSeq" id="WP_170141700.1">
    <property type="nucleotide sequence ID" value="NZ_BHGK01000001.1"/>
</dbReference>
<accession>A0A391NZF7</accession>
<dbReference type="InterPro" id="IPR013693">
    <property type="entry name" value="SpoIID/LytB_N"/>
</dbReference>
<dbReference type="EMBL" id="BHGK01000001">
    <property type="protein sequence ID" value="GCA66984.1"/>
    <property type="molecule type" value="Genomic_DNA"/>
</dbReference>